<sequence length="453" mass="52309">MGVERYHFFHHKPPAATLEILAFDTANTMRRLASLYNSLTDDQVLKLFNDTIKSKGVVYLNSNQECFLLNLACAERLEELDVAVATVSQLGRKCSDPGLNQFDLVYADLKADMINTRKLQFGCRSVTKSVEKMEKLVLATRKLYDAMMCLAGMEASKKKMEHCKTIGYKNLGHKHKVNVQNLCDQIAYQRKQVTHYKEMSLWNQTFDKTVRLMVKIVFIIYARICSVFEPYISGVPRNDRNFDDWYCLLEHRELYQTNCCLTNRVSKSGPVSKTNKSDPIRFVPDDDEIAKSNRVLRMAPPSTVGGAGLSFRYASVIMLAERCLHAPGTIGDSEREALYEMLPERLKEKVRRKMRGRWLNEEEWEEGGDGRSLAEGWREAVEEIMEWLTPVARDTTMWQSERSVEKQRHDTKPTTLLLQTLHYSDLDKTEAAIVVALVGLSYIFKYEKRRRQR</sequence>
<evidence type="ECO:0000259" key="2">
    <source>
        <dbReference type="Pfam" id="PF11961"/>
    </source>
</evidence>
<dbReference type="Pfam" id="PF05003">
    <property type="entry name" value="DUF668"/>
    <property type="match status" value="1"/>
</dbReference>
<keyword evidence="4" id="KW-1185">Reference proteome</keyword>
<dbReference type="PANTHER" id="PTHR31371:SF13">
    <property type="entry name" value="OS05G0457600 PROTEIN"/>
    <property type="match status" value="1"/>
</dbReference>
<dbReference type="EMBL" id="JAWXYG010000007">
    <property type="protein sequence ID" value="KAK4268732.1"/>
    <property type="molecule type" value="Genomic_DNA"/>
</dbReference>
<evidence type="ECO:0000313" key="4">
    <source>
        <dbReference type="Proteomes" id="UP001293593"/>
    </source>
</evidence>
<dbReference type="Proteomes" id="UP001293593">
    <property type="component" value="Unassembled WGS sequence"/>
</dbReference>
<evidence type="ECO:0000313" key="3">
    <source>
        <dbReference type="EMBL" id="KAK4268732.1"/>
    </source>
</evidence>
<dbReference type="InterPro" id="IPR021864">
    <property type="entry name" value="DUF3475"/>
</dbReference>
<feature type="domain" description="DUF668" evidence="1">
    <location>
        <begin position="303"/>
        <end position="396"/>
    </location>
</feature>
<organism evidence="3 4">
    <name type="scientific">Acacia crassicarpa</name>
    <name type="common">northern wattle</name>
    <dbReference type="NCBI Taxonomy" id="499986"/>
    <lineage>
        <taxon>Eukaryota</taxon>
        <taxon>Viridiplantae</taxon>
        <taxon>Streptophyta</taxon>
        <taxon>Embryophyta</taxon>
        <taxon>Tracheophyta</taxon>
        <taxon>Spermatophyta</taxon>
        <taxon>Magnoliopsida</taxon>
        <taxon>eudicotyledons</taxon>
        <taxon>Gunneridae</taxon>
        <taxon>Pentapetalae</taxon>
        <taxon>rosids</taxon>
        <taxon>fabids</taxon>
        <taxon>Fabales</taxon>
        <taxon>Fabaceae</taxon>
        <taxon>Caesalpinioideae</taxon>
        <taxon>mimosoid clade</taxon>
        <taxon>Acacieae</taxon>
        <taxon>Acacia</taxon>
    </lineage>
</organism>
<dbReference type="InterPro" id="IPR007700">
    <property type="entry name" value="DUF668"/>
</dbReference>
<dbReference type="PANTHER" id="PTHR31371">
    <property type="entry name" value="BNAC09G50660D PROTEIN"/>
    <property type="match status" value="1"/>
</dbReference>
<evidence type="ECO:0000259" key="1">
    <source>
        <dbReference type="Pfam" id="PF05003"/>
    </source>
</evidence>
<name>A0AAE1MIA5_9FABA</name>
<protein>
    <submittedName>
        <fullName evidence="3">Uncharacterized protein</fullName>
    </submittedName>
</protein>
<comment type="caution">
    <text evidence="3">The sequence shown here is derived from an EMBL/GenBank/DDBJ whole genome shotgun (WGS) entry which is preliminary data.</text>
</comment>
<proteinExistence type="predicted"/>
<dbReference type="Pfam" id="PF11961">
    <property type="entry name" value="DUF3475"/>
    <property type="match status" value="1"/>
</dbReference>
<accession>A0AAE1MIA5</accession>
<feature type="domain" description="DUF3475" evidence="2">
    <location>
        <begin position="20"/>
        <end position="75"/>
    </location>
</feature>
<dbReference type="GO" id="GO:0045927">
    <property type="term" value="P:positive regulation of growth"/>
    <property type="evidence" value="ECO:0007669"/>
    <property type="project" value="InterPro"/>
</dbReference>
<reference evidence="3" key="1">
    <citation type="submission" date="2023-10" db="EMBL/GenBank/DDBJ databases">
        <title>Chromosome-level genome of the transformable northern wattle, Acacia crassicarpa.</title>
        <authorList>
            <person name="Massaro I."/>
            <person name="Sinha N.R."/>
            <person name="Poethig S."/>
            <person name="Leichty A.R."/>
        </authorList>
    </citation>
    <scope>NUCLEOTIDE SEQUENCE</scope>
    <source>
        <strain evidence="3">Acra3RX</strain>
        <tissue evidence="3">Leaf</tissue>
    </source>
</reference>
<gene>
    <name evidence="3" type="ORF">QN277_025344</name>
</gene>
<dbReference type="AlphaFoldDB" id="A0AAE1MIA5"/>